<evidence type="ECO:0000313" key="3">
    <source>
        <dbReference type="Proteomes" id="UP000516660"/>
    </source>
</evidence>
<evidence type="ECO:0000256" key="1">
    <source>
        <dbReference type="SAM" id="MobiDB-lite"/>
    </source>
</evidence>
<protein>
    <recommendedName>
        <fullName evidence="4">Lipoprotein</fullName>
    </recommendedName>
</protein>
<gene>
    <name evidence="2" type="ORF">H9X71_08285</name>
</gene>
<feature type="compositionally biased region" description="Basic and acidic residues" evidence="1">
    <location>
        <begin position="145"/>
        <end position="159"/>
    </location>
</feature>
<accession>A0A7L7YYV6</accession>
<organism evidence="2 3">
    <name type="scientific">Clavibacter zhangzhiyongii</name>
    <dbReference type="NCBI Taxonomy" id="2768071"/>
    <lineage>
        <taxon>Bacteria</taxon>
        <taxon>Bacillati</taxon>
        <taxon>Actinomycetota</taxon>
        <taxon>Actinomycetes</taxon>
        <taxon>Micrococcales</taxon>
        <taxon>Microbacteriaceae</taxon>
        <taxon>Clavibacter</taxon>
    </lineage>
</organism>
<dbReference type="KEGG" id="czh:H9X71_08285"/>
<proteinExistence type="predicted"/>
<dbReference type="AlphaFoldDB" id="A0A7L7YYV6"/>
<keyword evidence="3" id="KW-1185">Reference proteome</keyword>
<evidence type="ECO:0008006" key="4">
    <source>
        <dbReference type="Google" id="ProtNLM"/>
    </source>
</evidence>
<dbReference type="Proteomes" id="UP000516660">
    <property type="component" value="Chromosome"/>
</dbReference>
<evidence type="ECO:0000313" key="2">
    <source>
        <dbReference type="EMBL" id="QOD42645.1"/>
    </source>
</evidence>
<dbReference type="RefSeq" id="WP_191146669.1">
    <property type="nucleotide sequence ID" value="NZ_CP061274.1"/>
</dbReference>
<dbReference type="EMBL" id="CP061274">
    <property type="protein sequence ID" value="QOD42645.1"/>
    <property type="molecule type" value="Genomic_DNA"/>
</dbReference>
<name>A0A7L7YYV6_9MICO</name>
<sequence>MRIATSGLAAAAAAIAITGCLSIGFIAPAATQADERIRAYAAPAAHSSWTALPTPTHLTSPSEDRALAIAPPSICIGANACTPIRGSGVLGQTVIITCTATRNPLLRERGPAEVTTVYKGMFGVGVWTWSLLTQTPDAGDPTDTSIKRGAEHNDVESKDAPIISA</sequence>
<reference evidence="2 3" key="1">
    <citation type="submission" date="2020-08" db="EMBL/GenBank/DDBJ databases">
        <title>Description of Clavibacter zhangzhiyonge sp. nov., a phytopathogenic actinobacterium isolated from barley seeds, causing leaf brown spot and decline.</title>
        <authorList>
            <person name="Tian Q."/>
            <person name="Chuan J."/>
            <person name="Zhao W."/>
            <person name="Li X."/>
        </authorList>
    </citation>
    <scope>NUCLEOTIDE SEQUENCE [LARGE SCALE GENOMIC DNA]</scope>
    <source>
        <strain evidence="2 3">DM1</strain>
    </source>
</reference>
<dbReference type="PROSITE" id="PS51257">
    <property type="entry name" value="PROKAR_LIPOPROTEIN"/>
    <property type="match status" value="1"/>
</dbReference>
<feature type="region of interest" description="Disordered" evidence="1">
    <location>
        <begin position="137"/>
        <end position="165"/>
    </location>
</feature>